<evidence type="ECO:0000256" key="1">
    <source>
        <dbReference type="ARBA" id="ARBA00004442"/>
    </source>
</evidence>
<keyword evidence="3" id="KW-0813">Transport</keyword>
<evidence type="ECO:0000313" key="9">
    <source>
        <dbReference type="EMBL" id="AYL97560.1"/>
    </source>
</evidence>
<reference evidence="9 10" key="1">
    <citation type="submission" date="2018-10" db="EMBL/GenBank/DDBJ databases">
        <title>Genome sequencing of Mucilaginibacter sp. HYN0043.</title>
        <authorList>
            <person name="Kim M."/>
            <person name="Yi H."/>
        </authorList>
    </citation>
    <scope>NUCLEOTIDE SEQUENCE [LARGE SCALE GENOMIC DNA]</scope>
    <source>
        <strain evidence="9 10">HYN0043</strain>
    </source>
</reference>
<feature type="signal peptide" evidence="8">
    <location>
        <begin position="1"/>
        <end position="26"/>
    </location>
</feature>
<comment type="subcellular location">
    <subcellularLocation>
        <location evidence="1">Cell outer membrane</location>
    </subcellularLocation>
</comment>
<comment type="similarity">
    <text evidence="2">Belongs to the outer membrane factor (OMF) (TC 1.B.17) family.</text>
</comment>
<evidence type="ECO:0000256" key="5">
    <source>
        <dbReference type="ARBA" id="ARBA00022692"/>
    </source>
</evidence>
<dbReference type="KEGG" id="muh:HYN43_020675"/>
<dbReference type="Pfam" id="PF02321">
    <property type="entry name" value="OEP"/>
    <property type="match status" value="1"/>
</dbReference>
<gene>
    <name evidence="9" type="ORF">HYN43_020675</name>
</gene>
<evidence type="ECO:0000256" key="8">
    <source>
        <dbReference type="SAM" id="SignalP"/>
    </source>
</evidence>
<name>A0A494VVR3_9SPHI</name>
<protein>
    <submittedName>
        <fullName evidence="9">TolC family protein</fullName>
    </submittedName>
</protein>
<dbReference type="Proteomes" id="UP000270046">
    <property type="component" value="Chromosome"/>
</dbReference>
<keyword evidence="10" id="KW-1185">Reference proteome</keyword>
<dbReference type="GO" id="GO:0015562">
    <property type="term" value="F:efflux transmembrane transporter activity"/>
    <property type="evidence" value="ECO:0007669"/>
    <property type="project" value="InterPro"/>
</dbReference>
<feature type="chain" id="PRO_5019836750" evidence="8">
    <location>
        <begin position="27"/>
        <end position="484"/>
    </location>
</feature>
<evidence type="ECO:0000256" key="4">
    <source>
        <dbReference type="ARBA" id="ARBA00022452"/>
    </source>
</evidence>
<evidence type="ECO:0000256" key="7">
    <source>
        <dbReference type="ARBA" id="ARBA00023237"/>
    </source>
</evidence>
<proteinExistence type="inferred from homology"/>
<evidence type="ECO:0000256" key="6">
    <source>
        <dbReference type="ARBA" id="ARBA00023136"/>
    </source>
</evidence>
<dbReference type="PANTHER" id="PTHR30026:SF20">
    <property type="entry name" value="OUTER MEMBRANE PROTEIN TOLC"/>
    <property type="match status" value="1"/>
</dbReference>
<dbReference type="InterPro" id="IPR003423">
    <property type="entry name" value="OMP_efflux"/>
</dbReference>
<dbReference type="AlphaFoldDB" id="A0A494VVR3"/>
<evidence type="ECO:0000256" key="2">
    <source>
        <dbReference type="ARBA" id="ARBA00007613"/>
    </source>
</evidence>
<dbReference type="GO" id="GO:0015288">
    <property type="term" value="F:porin activity"/>
    <property type="evidence" value="ECO:0007669"/>
    <property type="project" value="TreeGrafter"/>
</dbReference>
<keyword evidence="8" id="KW-0732">Signal</keyword>
<evidence type="ECO:0000256" key="3">
    <source>
        <dbReference type="ARBA" id="ARBA00022448"/>
    </source>
</evidence>
<dbReference type="SUPFAM" id="SSF56954">
    <property type="entry name" value="Outer membrane efflux proteins (OEP)"/>
    <property type="match status" value="1"/>
</dbReference>
<accession>A0A494VVR3</accession>
<dbReference type="Gene3D" id="1.20.1600.10">
    <property type="entry name" value="Outer membrane efflux proteins (OEP)"/>
    <property type="match status" value="1"/>
</dbReference>
<dbReference type="InterPro" id="IPR051906">
    <property type="entry name" value="TolC-like"/>
</dbReference>
<dbReference type="PANTHER" id="PTHR30026">
    <property type="entry name" value="OUTER MEMBRANE PROTEIN TOLC"/>
    <property type="match status" value="1"/>
</dbReference>
<dbReference type="OrthoDB" id="581172at2"/>
<keyword evidence="6" id="KW-0472">Membrane</keyword>
<dbReference type="GO" id="GO:1990281">
    <property type="term" value="C:efflux pump complex"/>
    <property type="evidence" value="ECO:0007669"/>
    <property type="project" value="TreeGrafter"/>
</dbReference>
<keyword evidence="7" id="KW-0998">Cell outer membrane</keyword>
<evidence type="ECO:0000313" key="10">
    <source>
        <dbReference type="Proteomes" id="UP000270046"/>
    </source>
</evidence>
<dbReference type="EMBL" id="CP032869">
    <property type="protein sequence ID" value="AYL97560.1"/>
    <property type="molecule type" value="Genomic_DNA"/>
</dbReference>
<keyword evidence="5" id="KW-0812">Transmembrane</keyword>
<keyword evidence="4" id="KW-1134">Transmembrane beta strand</keyword>
<dbReference type="RefSeq" id="WP_119411126.1">
    <property type="nucleotide sequence ID" value="NZ_CP032869.1"/>
</dbReference>
<sequence>MHKPHIKLKHIGLLLALLLNFAGAWAQNKPGADTTKIFSLEDLRMMVFRYHPIIKQAALFNEAAKANVLQSLGYFDPALKASFGRKVFGETEYYNHWDSELKVPLWLAGADLKIGYDRNVGKYTDPETRTGLDGLTGVGLSIPIGQGFVIDSRRNTLRQAKIMVEYAEAERVKQVNSTWYGIVKDYWAWYYAYRQLVLSQEGVDLAQRRFKAVNAQTHLGDKASIDSVEAYITVQERIVQLDKNKVELQNARLVLSNHLWNEQGSPLELPDDAIPQLVGANVEKPGRFVLDTLVQQAANQHPELVKLRTKGSLLAVERSYRREMLKPKINISGTLLSARRNFNSYVPDYYDFNWSNYKVGLEFVFPLFLRSERGKLKEVKLKQQQLEYDIQQSGREIKNNVLSAYNELTAYEAQVKVQSQSVKNQETLLKGEMQKFELGESTLFLINSRETKLIDMRIKLESMVAGYQKSLAELYYKAGSRQEL</sequence>
<dbReference type="GO" id="GO:0009279">
    <property type="term" value="C:cell outer membrane"/>
    <property type="evidence" value="ECO:0007669"/>
    <property type="project" value="UniProtKB-SubCell"/>
</dbReference>
<organism evidence="9 10">
    <name type="scientific">Mucilaginibacter celer</name>
    <dbReference type="NCBI Taxonomy" id="2305508"/>
    <lineage>
        <taxon>Bacteria</taxon>
        <taxon>Pseudomonadati</taxon>
        <taxon>Bacteroidota</taxon>
        <taxon>Sphingobacteriia</taxon>
        <taxon>Sphingobacteriales</taxon>
        <taxon>Sphingobacteriaceae</taxon>
        <taxon>Mucilaginibacter</taxon>
    </lineage>
</organism>